<reference evidence="1" key="2">
    <citation type="submission" date="2021-03" db="UniProtKB">
        <authorList>
            <consortium name="Ensembl"/>
        </authorList>
    </citation>
    <scope>IDENTIFICATION</scope>
</reference>
<protein>
    <recommendedName>
        <fullName evidence="2">Cyclin N-terminal domain containing 1</fullName>
    </recommendedName>
</protein>
<accession>A0A803K9S6</accession>
<dbReference type="GeneTree" id="ENSGT00440000033966"/>
<sequence>MYLFRLYIQTIAFLPAVFFPGLTMNEDPAKKRFPSSPAYMFGVVSSDIIEDVLVALAKENEQSLANLSENAGSFKDPRVVEIIFLLSEYWGQDSSTKYQAVEILDRFMILHVEDVFKTSAEYKNIMDRSQAEPWSSLKIRLCDTFMLHLASCVQIASKLYFHCHIVNYNTILKFLGSAGYTYTKAELLASELTVLKTLHFHVNLLSPFSYVEMLLEVLGHNGCSLSLRPLREMCIMILDLVYLVKNAIYDMVLKASIDLQSPTALQRIKFVPVKEDQMLLAASVISVGVFILGHDSWNQVLDHLHCVTGITVNSLFDISSAILKHSIGTAVLPKHT</sequence>
<dbReference type="PANTHER" id="PTHR21615:SF2">
    <property type="entry name" value="CYCLIN N-TERMINAL DOMAIN-CONTAINING PROTEIN 1"/>
    <property type="match status" value="1"/>
</dbReference>
<dbReference type="AlphaFoldDB" id="A0A803K9S6"/>
<reference evidence="1" key="1">
    <citation type="journal article" date="2010" name="Science">
        <title>The genome of the Western clawed frog Xenopus tropicalis.</title>
        <authorList>
            <person name="Hellsten U."/>
            <person name="Harland R.M."/>
            <person name="Gilchrist M.J."/>
            <person name="Hendrix D."/>
            <person name="Jurka J."/>
            <person name="Kapitonov V."/>
            <person name="Ovcharenko I."/>
            <person name="Putnam N.H."/>
            <person name="Shu S."/>
            <person name="Taher L."/>
            <person name="Blitz I.L."/>
            <person name="Blumberg B."/>
            <person name="Dichmann D.S."/>
            <person name="Dubchak I."/>
            <person name="Amaya E."/>
            <person name="Detter J.C."/>
            <person name="Fletcher R."/>
            <person name="Gerhard D.S."/>
            <person name="Goodstein D."/>
            <person name="Graves T."/>
            <person name="Grigoriev I.V."/>
            <person name="Grimwood J."/>
            <person name="Kawashima T."/>
            <person name="Lindquist E."/>
            <person name="Lucas S.M."/>
            <person name="Mead P.E."/>
            <person name="Mitros T."/>
            <person name="Ogino H."/>
            <person name="Ohta Y."/>
            <person name="Poliakov A.V."/>
            <person name="Pollet N."/>
            <person name="Robert J."/>
            <person name="Salamov A."/>
            <person name="Sater A.K."/>
            <person name="Schmutz J."/>
            <person name="Terry A."/>
            <person name="Vize P.D."/>
            <person name="Warren W.C."/>
            <person name="Wells D."/>
            <person name="Wills A."/>
            <person name="Wilson R.K."/>
            <person name="Zimmerman L.B."/>
            <person name="Zorn A.M."/>
            <person name="Grainger R."/>
            <person name="Grammer T."/>
            <person name="Khokha M.K."/>
            <person name="Richardson P.M."/>
            <person name="Rokhsar D.S."/>
        </authorList>
    </citation>
    <scope>NUCLEOTIDE SEQUENCE [LARGE SCALE GENOMIC DNA]</scope>
    <source>
        <strain evidence="1">Nigerian</strain>
    </source>
</reference>
<organism evidence="1">
    <name type="scientific">Xenopus tropicalis</name>
    <name type="common">Western clawed frog</name>
    <name type="synonym">Silurana tropicalis</name>
    <dbReference type="NCBI Taxonomy" id="8364"/>
    <lineage>
        <taxon>Eukaryota</taxon>
        <taxon>Metazoa</taxon>
        <taxon>Chordata</taxon>
        <taxon>Craniata</taxon>
        <taxon>Vertebrata</taxon>
        <taxon>Euteleostomi</taxon>
        <taxon>Amphibia</taxon>
        <taxon>Batrachia</taxon>
        <taxon>Anura</taxon>
        <taxon>Pipoidea</taxon>
        <taxon>Pipidae</taxon>
        <taxon>Xenopodinae</taxon>
        <taxon>Xenopus</taxon>
        <taxon>Silurana</taxon>
    </lineage>
</organism>
<dbReference type="FunCoup" id="A0A803K9S6">
    <property type="interactions" value="111"/>
</dbReference>
<proteinExistence type="predicted"/>
<name>A0A803K9S6_XENTR</name>
<dbReference type="InParanoid" id="A0A803K9S6"/>
<evidence type="ECO:0008006" key="2">
    <source>
        <dbReference type="Google" id="ProtNLM"/>
    </source>
</evidence>
<dbReference type="Ensembl" id="ENSXETT00000121826">
    <property type="protein sequence ID" value="ENSXETP00000117094"/>
    <property type="gene ID" value="ENSXETG00000041227"/>
</dbReference>
<dbReference type="PANTHER" id="PTHR21615">
    <property type="entry name" value="CYCLIN N-TERMINAL DOMAIN-CONTAINING PROTEIN 1"/>
    <property type="match status" value="1"/>
</dbReference>
<dbReference type="InterPro" id="IPR036915">
    <property type="entry name" value="Cyclin-like_sf"/>
</dbReference>
<dbReference type="Gene3D" id="1.10.472.10">
    <property type="entry name" value="Cyclin-like"/>
    <property type="match status" value="1"/>
</dbReference>
<dbReference type="CDD" id="cd20541">
    <property type="entry name" value="CYCLIN_CNTD1"/>
    <property type="match status" value="1"/>
</dbReference>
<dbReference type="SUPFAM" id="SSF47954">
    <property type="entry name" value="Cyclin-like"/>
    <property type="match status" value="1"/>
</dbReference>
<dbReference type="Bgee" id="ENSXETG00000041227">
    <property type="expression patterns" value="Expressed in testis and 1 other cell type or tissue"/>
</dbReference>
<evidence type="ECO:0000313" key="1">
    <source>
        <dbReference type="Ensembl" id="ENSXETP00000117094"/>
    </source>
</evidence>